<protein>
    <recommendedName>
        <fullName evidence="5">Crinkler effector protein N-terminal domain-containing protein</fullName>
    </recommendedName>
</protein>
<reference evidence="6 7" key="1">
    <citation type="submission" date="2018-06" db="EMBL/GenBank/DDBJ databases">
        <title>Comparative genomics reveals the genomic features of Rhizophagus irregularis, R. cerebriforme, R. diaphanum and Gigaspora rosea, and their symbiotic lifestyle signature.</title>
        <authorList>
            <person name="Morin E."/>
            <person name="San Clemente H."/>
            <person name="Chen E.C.H."/>
            <person name="De La Providencia I."/>
            <person name="Hainaut M."/>
            <person name="Kuo A."/>
            <person name="Kohler A."/>
            <person name="Murat C."/>
            <person name="Tang N."/>
            <person name="Roy S."/>
            <person name="Loubradou J."/>
            <person name="Henrissat B."/>
            <person name="Grigoriev I.V."/>
            <person name="Corradi N."/>
            <person name="Roux C."/>
            <person name="Martin F.M."/>
        </authorList>
    </citation>
    <scope>NUCLEOTIDE SEQUENCE [LARGE SCALE GENOMIC DNA]</scope>
    <source>
        <strain evidence="6 7">DAOM 194757</strain>
    </source>
</reference>
<evidence type="ECO:0000313" key="7">
    <source>
        <dbReference type="Proteomes" id="UP000266673"/>
    </source>
</evidence>
<evidence type="ECO:0000256" key="2">
    <source>
        <dbReference type="ARBA" id="ARBA00004613"/>
    </source>
</evidence>
<comment type="subcellular location">
    <subcellularLocation>
        <location evidence="1">Host cell</location>
    </subcellularLocation>
    <subcellularLocation>
        <location evidence="2">Secreted</location>
    </subcellularLocation>
</comment>
<keyword evidence="7" id="KW-1185">Reference proteome</keyword>
<comment type="caution">
    <text evidence="6">The sequence shown here is derived from an EMBL/GenBank/DDBJ whole genome shotgun (WGS) entry which is preliminary data.</text>
</comment>
<keyword evidence="3" id="KW-0964">Secreted</keyword>
<evidence type="ECO:0000256" key="1">
    <source>
        <dbReference type="ARBA" id="ARBA00004340"/>
    </source>
</evidence>
<dbReference type="InterPro" id="IPR045379">
    <property type="entry name" value="Crinkler_N"/>
</dbReference>
<dbReference type="OrthoDB" id="2307779at2759"/>
<sequence length="139" mass="15856">MTCLRHLIWIFIITLLYGNVSPAEISLRCLVLIDGHTPSPQSVTMIDISNNQRVDYLKHDIKRKWPTLQEYDPAQITLHKITEGITLKKMISSYSDTAQKGIEMIPIDLIAAYFPDPPSDNCENCIDVAVYVKPKRNEL</sequence>
<dbReference type="GO" id="GO:0005576">
    <property type="term" value="C:extracellular region"/>
    <property type="evidence" value="ECO:0007669"/>
    <property type="project" value="UniProtKB-SubCell"/>
</dbReference>
<name>A0A397VCM8_9GLOM</name>
<gene>
    <name evidence="6" type="ORF">C2G38_1243932</name>
</gene>
<dbReference type="AlphaFoldDB" id="A0A397VCM8"/>
<feature type="chain" id="PRO_5017302494" description="Crinkler effector protein N-terminal domain-containing protein" evidence="4">
    <location>
        <begin position="23"/>
        <end position="139"/>
    </location>
</feature>
<feature type="domain" description="Crinkler effector protein N-terminal" evidence="5">
    <location>
        <begin position="25"/>
        <end position="129"/>
    </location>
</feature>
<proteinExistence type="predicted"/>
<accession>A0A397VCM8</accession>
<dbReference type="GO" id="GO:0043657">
    <property type="term" value="C:host cell"/>
    <property type="evidence" value="ECO:0007669"/>
    <property type="project" value="UniProtKB-SubCell"/>
</dbReference>
<evidence type="ECO:0000256" key="3">
    <source>
        <dbReference type="ARBA" id="ARBA00022525"/>
    </source>
</evidence>
<dbReference type="Proteomes" id="UP000266673">
    <property type="component" value="Unassembled WGS sequence"/>
</dbReference>
<evidence type="ECO:0000256" key="4">
    <source>
        <dbReference type="SAM" id="SignalP"/>
    </source>
</evidence>
<feature type="signal peptide" evidence="4">
    <location>
        <begin position="1"/>
        <end position="22"/>
    </location>
</feature>
<dbReference type="EMBL" id="QKWP01000455">
    <property type="protein sequence ID" value="RIB19752.1"/>
    <property type="molecule type" value="Genomic_DNA"/>
</dbReference>
<evidence type="ECO:0000259" key="5">
    <source>
        <dbReference type="Pfam" id="PF20147"/>
    </source>
</evidence>
<organism evidence="6 7">
    <name type="scientific">Gigaspora rosea</name>
    <dbReference type="NCBI Taxonomy" id="44941"/>
    <lineage>
        <taxon>Eukaryota</taxon>
        <taxon>Fungi</taxon>
        <taxon>Fungi incertae sedis</taxon>
        <taxon>Mucoromycota</taxon>
        <taxon>Glomeromycotina</taxon>
        <taxon>Glomeromycetes</taxon>
        <taxon>Diversisporales</taxon>
        <taxon>Gigasporaceae</taxon>
        <taxon>Gigaspora</taxon>
    </lineage>
</organism>
<evidence type="ECO:0000313" key="6">
    <source>
        <dbReference type="EMBL" id="RIB19752.1"/>
    </source>
</evidence>
<dbReference type="Pfam" id="PF20147">
    <property type="entry name" value="Crinkler"/>
    <property type="match status" value="1"/>
</dbReference>
<keyword evidence="4" id="KW-0732">Signal</keyword>